<accession>A0A9W6NAX0</accession>
<gene>
    <name evidence="4" type="ORF">GCM10017653_19760</name>
</gene>
<dbReference type="RefSeq" id="WP_213364103.1">
    <property type="nucleotide sequence ID" value="NZ_JAHBGD010000019.1"/>
</dbReference>
<organism evidence="4 5">
    <name type="scientific">Ancylobacter defluvii</name>
    <dbReference type="NCBI Taxonomy" id="1282440"/>
    <lineage>
        <taxon>Bacteria</taxon>
        <taxon>Pseudomonadati</taxon>
        <taxon>Pseudomonadota</taxon>
        <taxon>Alphaproteobacteria</taxon>
        <taxon>Hyphomicrobiales</taxon>
        <taxon>Xanthobacteraceae</taxon>
        <taxon>Ancylobacter</taxon>
    </lineage>
</organism>
<reference evidence="4" key="1">
    <citation type="journal article" date="2014" name="Int. J. Syst. Evol. Microbiol.">
        <title>Complete genome sequence of Corynebacterium casei LMG S-19264T (=DSM 44701T), isolated from a smear-ripened cheese.</title>
        <authorList>
            <consortium name="US DOE Joint Genome Institute (JGI-PGF)"/>
            <person name="Walter F."/>
            <person name="Albersmeier A."/>
            <person name="Kalinowski J."/>
            <person name="Ruckert C."/>
        </authorList>
    </citation>
    <scope>NUCLEOTIDE SEQUENCE</scope>
    <source>
        <strain evidence="4">VKM B-2789</strain>
    </source>
</reference>
<feature type="region of interest" description="Disordered" evidence="2">
    <location>
        <begin position="1"/>
        <end position="20"/>
    </location>
</feature>
<feature type="domain" description="Solute-binding protein family 3/N-terminal" evidence="3">
    <location>
        <begin position="63"/>
        <end position="286"/>
    </location>
</feature>
<evidence type="ECO:0000256" key="1">
    <source>
        <dbReference type="ARBA" id="ARBA00022729"/>
    </source>
</evidence>
<evidence type="ECO:0000256" key="2">
    <source>
        <dbReference type="SAM" id="MobiDB-lite"/>
    </source>
</evidence>
<comment type="caution">
    <text evidence="4">The sequence shown here is derived from an EMBL/GenBank/DDBJ whole genome shotgun (WGS) entry which is preliminary data.</text>
</comment>
<dbReference type="AlphaFoldDB" id="A0A9W6NAX0"/>
<dbReference type="Proteomes" id="UP001143330">
    <property type="component" value="Unassembled WGS sequence"/>
</dbReference>
<dbReference type="SUPFAM" id="SSF53850">
    <property type="entry name" value="Periplasmic binding protein-like II"/>
    <property type="match status" value="1"/>
</dbReference>
<evidence type="ECO:0000313" key="4">
    <source>
        <dbReference type="EMBL" id="GLK83906.1"/>
    </source>
</evidence>
<sequence length="300" mass="31486">MGAGRETIFLPAPGQAGGDTNAAEERVKATVGKCLQHQRLAGWAAALMLLAASAVAGSAAPAPLRIGVAHVPPKADVPAARLYTQDGFDLELAAEIGRRLGRKVELVDIGDQAAEALAAGRIDLAVAPQDGALPSGVELLPSGYQSGLSVAMRTDTDIRSWEGLAGRKVCVVASNDRARRLVRAVGGQEVVQPVPALALMQVRTGECDAAIHDEVVLRRLFGEAEWKKFSATLPARDSTPLVVALPADGTRPGSQAPPAEALRSTLAALADSRFWDRKTGEWATNVALEVYLEQDAPDCH</sequence>
<reference evidence="4" key="2">
    <citation type="submission" date="2023-01" db="EMBL/GenBank/DDBJ databases">
        <authorList>
            <person name="Sun Q."/>
            <person name="Evtushenko L."/>
        </authorList>
    </citation>
    <scope>NUCLEOTIDE SEQUENCE</scope>
    <source>
        <strain evidence="4">VKM B-2789</strain>
    </source>
</reference>
<dbReference type="PANTHER" id="PTHR35936:SF17">
    <property type="entry name" value="ARGININE-BINDING EXTRACELLULAR PROTEIN ARTP"/>
    <property type="match status" value="1"/>
</dbReference>
<evidence type="ECO:0000313" key="5">
    <source>
        <dbReference type="Proteomes" id="UP001143330"/>
    </source>
</evidence>
<dbReference type="InterPro" id="IPR001638">
    <property type="entry name" value="Solute-binding_3/MltF_N"/>
</dbReference>
<keyword evidence="1" id="KW-0732">Signal</keyword>
<proteinExistence type="predicted"/>
<dbReference type="EMBL" id="BSFM01000011">
    <property type="protein sequence ID" value="GLK83906.1"/>
    <property type="molecule type" value="Genomic_DNA"/>
</dbReference>
<name>A0A9W6NAX0_9HYPH</name>
<protein>
    <submittedName>
        <fullName evidence="4">Substrate-binding protein</fullName>
    </submittedName>
</protein>
<dbReference type="PANTHER" id="PTHR35936">
    <property type="entry name" value="MEMBRANE-BOUND LYTIC MUREIN TRANSGLYCOSYLASE F"/>
    <property type="match status" value="1"/>
</dbReference>
<dbReference type="Gene3D" id="3.40.190.10">
    <property type="entry name" value="Periplasmic binding protein-like II"/>
    <property type="match status" value="2"/>
</dbReference>
<dbReference type="SMART" id="SM00062">
    <property type="entry name" value="PBPb"/>
    <property type="match status" value="1"/>
</dbReference>
<keyword evidence="5" id="KW-1185">Reference proteome</keyword>
<evidence type="ECO:0000259" key="3">
    <source>
        <dbReference type="SMART" id="SM00062"/>
    </source>
</evidence>